<sequence>MVHPPTPPSLASRIVCAFACAGTIALLAAVAPIASVLAGADLSPQTLRRLFTVTGFFCLLAAGAGFWLGPSRVLHHLENESQGRLWVSILMALGVTALVRLLWRFAG</sequence>
<protein>
    <submittedName>
        <fullName evidence="2">Uncharacterized protein</fullName>
    </submittedName>
</protein>
<feature type="transmembrane region" description="Helical" evidence="1">
    <location>
        <begin position="50"/>
        <end position="69"/>
    </location>
</feature>
<keyword evidence="1" id="KW-1133">Transmembrane helix</keyword>
<evidence type="ECO:0000256" key="1">
    <source>
        <dbReference type="SAM" id="Phobius"/>
    </source>
</evidence>
<accession>A0A7X6I522</accession>
<dbReference type="Proteomes" id="UP000521868">
    <property type="component" value="Unassembled WGS sequence"/>
</dbReference>
<feature type="transmembrane region" description="Helical" evidence="1">
    <location>
        <begin position="12"/>
        <end position="38"/>
    </location>
</feature>
<dbReference type="AlphaFoldDB" id="A0A7X6I522"/>
<gene>
    <name evidence="2" type="ORF">RAMLITH_02775</name>
</gene>
<dbReference type="RefSeq" id="WP_168105799.1">
    <property type="nucleotide sequence ID" value="NZ_VTOX01000001.1"/>
</dbReference>
<proteinExistence type="predicted"/>
<keyword evidence="1" id="KW-0812">Transmembrane</keyword>
<organism evidence="2 3">
    <name type="scientific">Ramlibacter lithotrophicus</name>
    <dbReference type="NCBI Taxonomy" id="2606681"/>
    <lineage>
        <taxon>Bacteria</taxon>
        <taxon>Pseudomonadati</taxon>
        <taxon>Pseudomonadota</taxon>
        <taxon>Betaproteobacteria</taxon>
        <taxon>Burkholderiales</taxon>
        <taxon>Comamonadaceae</taxon>
        <taxon>Ramlibacter</taxon>
    </lineage>
</organism>
<name>A0A7X6I522_9BURK</name>
<evidence type="ECO:0000313" key="3">
    <source>
        <dbReference type="Proteomes" id="UP000521868"/>
    </source>
</evidence>
<keyword evidence="3" id="KW-1185">Reference proteome</keyword>
<reference evidence="2 3" key="1">
    <citation type="journal article" date="2020" name="Nature">
        <title>Bacterial chemolithoautotrophy via manganese oxidation.</title>
        <authorList>
            <person name="Yu H."/>
            <person name="Leadbetter J.R."/>
        </authorList>
    </citation>
    <scope>NUCLEOTIDE SEQUENCE [LARGE SCALE GENOMIC DNA]</scope>
    <source>
        <strain evidence="2 3">RBP-1</strain>
    </source>
</reference>
<comment type="caution">
    <text evidence="2">The sequence shown here is derived from an EMBL/GenBank/DDBJ whole genome shotgun (WGS) entry which is preliminary data.</text>
</comment>
<evidence type="ECO:0000313" key="2">
    <source>
        <dbReference type="EMBL" id="NKE64735.1"/>
    </source>
</evidence>
<feature type="transmembrane region" description="Helical" evidence="1">
    <location>
        <begin position="85"/>
        <end position="103"/>
    </location>
</feature>
<keyword evidence="1" id="KW-0472">Membrane</keyword>
<dbReference type="EMBL" id="VTOX01000001">
    <property type="protein sequence ID" value="NKE64735.1"/>
    <property type="molecule type" value="Genomic_DNA"/>
</dbReference>